<sequence>MSGRDGVATPAVAAIIAAVRGRRTPIVLIDGPSGAGKSTLADAVVAAWPGVEPTLVRLDDVYPGWSGLDLAGEQLARTLVPSLLRGDVGRWRRWDWAADRAGNPEVNRPGQALVIEGCGAFTAGRAARDAVRVWVEASDRVRKQRALDRDQGRFDPYWEMWERQWRRHVRRTRPVLVDAIRVRAVDI</sequence>
<gene>
    <name evidence="1" type="ORF">GCM10009749_23210</name>
</gene>
<protein>
    <submittedName>
        <fullName evidence="1">AAA family ATPase</fullName>
    </submittedName>
</protein>
<dbReference type="Pfam" id="PF13238">
    <property type="entry name" value="AAA_18"/>
    <property type="match status" value="1"/>
</dbReference>
<dbReference type="InterPro" id="IPR027417">
    <property type="entry name" value="P-loop_NTPase"/>
</dbReference>
<organism evidence="1 2">
    <name type="scientific">Agromyces neolithicus</name>
    <dbReference type="NCBI Taxonomy" id="269420"/>
    <lineage>
        <taxon>Bacteria</taxon>
        <taxon>Bacillati</taxon>
        <taxon>Actinomycetota</taxon>
        <taxon>Actinomycetes</taxon>
        <taxon>Micrococcales</taxon>
        <taxon>Microbacteriaceae</taxon>
        <taxon>Agromyces</taxon>
    </lineage>
</organism>
<dbReference type="NCBIfam" id="NF005115">
    <property type="entry name" value="PRK06547.1"/>
    <property type="match status" value="1"/>
</dbReference>
<dbReference type="Proteomes" id="UP001500002">
    <property type="component" value="Unassembled WGS sequence"/>
</dbReference>
<dbReference type="Gene3D" id="3.40.50.300">
    <property type="entry name" value="P-loop containing nucleotide triphosphate hydrolases"/>
    <property type="match status" value="1"/>
</dbReference>
<reference evidence="2" key="1">
    <citation type="journal article" date="2019" name="Int. J. Syst. Evol. Microbiol.">
        <title>The Global Catalogue of Microorganisms (GCM) 10K type strain sequencing project: providing services to taxonomists for standard genome sequencing and annotation.</title>
        <authorList>
            <consortium name="The Broad Institute Genomics Platform"/>
            <consortium name="The Broad Institute Genome Sequencing Center for Infectious Disease"/>
            <person name="Wu L."/>
            <person name="Ma J."/>
        </authorList>
    </citation>
    <scope>NUCLEOTIDE SEQUENCE [LARGE SCALE GENOMIC DNA]</scope>
    <source>
        <strain evidence="2">JCM 14322</strain>
    </source>
</reference>
<proteinExistence type="predicted"/>
<evidence type="ECO:0000313" key="2">
    <source>
        <dbReference type="Proteomes" id="UP001500002"/>
    </source>
</evidence>
<dbReference type="EMBL" id="BAAANJ010000008">
    <property type="protein sequence ID" value="GAA1813286.1"/>
    <property type="molecule type" value="Genomic_DNA"/>
</dbReference>
<name>A0ABP4YE35_9MICO</name>
<accession>A0ABP4YE35</accession>
<keyword evidence="2" id="KW-1185">Reference proteome</keyword>
<comment type="caution">
    <text evidence="1">The sequence shown here is derived from an EMBL/GenBank/DDBJ whole genome shotgun (WGS) entry which is preliminary data.</text>
</comment>
<dbReference type="RefSeq" id="WP_344296343.1">
    <property type="nucleotide sequence ID" value="NZ_BAAANJ010000008.1"/>
</dbReference>
<dbReference type="SUPFAM" id="SSF52540">
    <property type="entry name" value="P-loop containing nucleoside triphosphate hydrolases"/>
    <property type="match status" value="1"/>
</dbReference>
<evidence type="ECO:0000313" key="1">
    <source>
        <dbReference type="EMBL" id="GAA1813286.1"/>
    </source>
</evidence>